<dbReference type="KEGG" id="cbw:RR42_s1642"/>
<keyword evidence="7" id="KW-1185">Reference proteome</keyword>
<evidence type="ECO:0000256" key="3">
    <source>
        <dbReference type="ARBA" id="ARBA00023163"/>
    </source>
</evidence>
<organism evidence="6 7">
    <name type="scientific">Cupriavidus basilensis</name>
    <dbReference type="NCBI Taxonomy" id="68895"/>
    <lineage>
        <taxon>Bacteria</taxon>
        <taxon>Pseudomonadati</taxon>
        <taxon>Pseudomonadota</taxon>
        <taxon>Betaproteobacteria</taxon>
        <taxon>Burkholderiales</taxon>
        <taxon>Burkholderiaceae</taxon>
        <taxon>Cupriavidus</taxon>
    </lineage>
</organism>
<reference evidence="6 7" key="1">
    <citation type="journal article" date="2015" name="Genome Announc.">
        <title>Complete Genome Sequence of Cupriavidus basilensis 4G11, Isolated from the Oak Ridge Field Research Center Site.</title>
        <authorList>
            <person name="Ray J."/>
            <person name="Waters R.J."/>
            <person name="Skerker J.M."/>
            <person name="Kuehl J.V."/>
            <person name="Price M.N."/>
            <person name="Huang J."/>
            <person name="Chakraborty R."/>
            <person name="Arkin A.P."/>
            <person name="Deutschbauer A."/>
        </authorList>
    </citation>
    <scope>NUCLEOTIDE SEQUENCE [LARGE SCALE GENOMIC DNA]</scope>
    <source>
        <strain evidence="6">4G11</strain>
    </source>
</reference>
<dbReference type="Pfam" id="PF09339">
    <property type="entry name" value="HTH_IclR"/>
    <property type="match status" value="1"/>
</dbReference>
<gene>
    <name evidence="6" type="ORF">RR42_s1642</name>
</gene>
<dbReference type="PROSITE" id="PS51078">
    <property type="entry name" value="ICLR_ED"/>
    <property type="match status" value="1"/>
</dbReference>
<feature type="domain" description="HTH iclR-type" evidence="4">
    <location>
        <begin position="54"/>
        <end position="114"/>
    </location>
</feature>
<dbReference type="Gene3D" id="1.10.10.10">
    <property type="entry name" value="Winged helix-like DNA-binding domain superfamily/Winged helix DNA-binding domain"/>
    <property type="match status" value="1"/>
</dbReference>
<keyword evidence="3" id="KW-0804">Transcription</keyword>
<keyword evidence="1" id="KW-0805">Transcription regulation</keyword>
<dbReference type="Pfam" id="PF01614">
    <property type="entry name" value="IclR_C"/>
    <property type="match status" value="1"/>
</dbReference>
<proteinExistence type="predicted"/>
<dbReference type="InterPro" id="IPR005471">
    <property type="entry name" value="Tscrpt_reg_IclR_N"/>
</dbReference>
<evidence type="ECO:0000259" key="4">
    <source>
        <dbReference type="PROSITE" id="PS51077"/>
    </source>
</evidence>
<dbReference type="GO" id="GO:0003677">
    <property type="term" value="F:DNA binding"/>
    <property type="evidence" value="ECO:0007669"/>
    <property type="project" value="UniProtKB-KW"/>
</dbReference>
<evidence type="ECO:0000313" key="7">
    <source>
        <dbReference type="Proteomes" id="UP000031843"/>
    </source>
</evidence>
<dbReference type="SMART" id="SM00346">
    <property type="entry name" value="HTH_ICLR"/>
    <property type="match status" value="1"/>
</dbReference>
<dbReference type="AlphaFoldDB" id="A0A0C4YL00"/>
<dbReference type="GO" id="GO:0045892">
    <property type="term" value="P:negative regulation of DNA-templated transcription"/>
    <property type="evidence" value="ECO:0007669"/>
    <property type="project" value="TreeGrafter"/>
</dbReference>
<dbReference type="PANTHER" id="PTHR30136">
    <property type="entry name" value="HELIX-TURN-HELIX TRANSCRIPTIONAL REGULATOR, ICLR FAMILY"/>
    <property type="match status" value="1"/>
</dbReference>
<dbReference type="STRING" id="68895.RR42_s1642"/>
<dbReference type="Gene3D" id="3.30.450.40">
    <property type="match status" value="1"/>
</dbReference>
<dbReference type="InterPro" id="IPR014757">
    <property type="entry name" value="Tscrpt_reg_IclR_C"/>
</dbReference>
<dbReference type="SUPFAM" id="SSF46785">
    <property type="entry name" value="Winged helix' DNA-binding domain"/>
    <property type="match status" value="1"/>
</dbReference>
<dbReference type="InterPro" id="IPR050707">
    <property type="entry name" value="HTH_MetabolicPath_Reg"/>
</dbReference>
<dbReference type="GO" id="GO:0003700">
    <property type="term" value="F:DNA-binding transcription factor activity"/>
    <property type="evidence" value="ECO:0007669"/>
    <property type="project" value="TreeGrafter"/>
</dbReference>
<protein>
    <submittedName>
        <fullName evidence="6">Transcriptional regulator, IclR family</fullName>
    </submittedName>
</protein>
<keyword evidence="2" id="KW-0238">DNA-binding</keyword>
<feature type="domain" description="IclR-ED" evidence="5">
    <location>
        <begin position="115"/>
        <end position="302"/>
    </location>
</feature>
<dbReference type="InterPro" id="IPR029016">
    <property type="entry name" value="GAF-like_dom_sf"/>
</dbReference>
<name>A0A0C4YL00_9BURK</name>
<dbReference type="PROSITE" id="PS51077">
    <property type="entry name" value="HTH_ICLR"/>
    <property type="match status" value="1"/>
</dbReference>
<dbReference type="Proteomes" id="UP000031843">
    <property type="component" value="Chromosome secondary"/>
</dbReference>
<evidence type="ECO:0000256" key="1">
    <source>
        <dbReference type="ARBA" id="ARBA00023015"/>
    </source>
</evidence>
<accession>A0A0C4YL00</accession>
<evidence type="ECO:0000259" key="5">
    <source>
        <dbReference type="PROSITE" id="PS51078"/>
    </source>
</evidence>
<evidence type="ECO:0000313" key="6">
    <source>
        <dbReference type="EMBL" id="AJG23230.1"/>
    </source>
</evidence>
<dbReference type="SUPFAM" id="SSF55781">
    <property type="entry name" value="GAF domain-like"/>
    <property type="match status" value="1"/>
</dbReference>
<dbReference type="InterPro" id="IPR036390">
    <property type="entry name" value="WH_DNA-bd_sf"/>
</dbReference>
<evidence type="ECO:0000256" key="2">
    <source>
        <dbReference type="ARBA" id="ARBA00023125"/>
    </source>
</evidence>
<sequence>MVDLAGGCGLNAGSTHALPPKLNVLAVLPVRLAYHQQGPDVSHDVERTSRTSRASPVQRALWILRALSDPQVRRLSDVARATGLDPATASRLLELLVAEGFVTRDASRRFGIGPEIFQLADVAQRRVDLRALARPSLERLVEEFEDTAVLTLASRGESVVADIELGTFPIRANYVEIGTRRPLGVGAGSLAVLAWMPEAERAARTRLGKAQCARYPRLTAEVIGEQIEAARARGHALFLDWVVDKMGGIAVPLLDYEGRPLGALSVAALSERILSREAKMARRLKEEARRITGAWARRALGD</sequence>
<dbReference type="PANTHER" id="PTHR30136:SF39">
    <property type="entry name" value="TRANSCRIPTIONAL REGULATORY PROTEIN"/>
    <property type="match status" value="1"/>
</dbReference>
<dbReference type="EMBL" id="CP010537">
    <property type="protein sequence ID" value="AJG23230.1"/>
    <property type="molecule type" value="Genomic_DNA"/>
</dbReference>
<dbReference type="InterPro" id="IPR036388">
    <property type="entry name" value="WH-like_DNA-bd_sf"/>
</dbReference>